<evidence type="ECO:0000313" key="2">
    <source>
        <dbReference type="EMBL" id="EGU85052.1"/>
    </source>
</evidence>
<keyword evidence="1" id="KW-0812">Transmembrane</keyword>
<dbReference type="EMBL" id="AFQF01001443">
    <property type="protein sequence ID" value="EGU85052.1"/>
    <property type="molecule type" value="Genomic_DNA"/>
</dbReference>
<gene>
    <name evidence="2" type="ORF">FOXB_04433</name>
</gene>
<reference evidence="2" key="1">
    <citation type="journal article" date="2012" name="Mol. Plant Microbe Interact.">
        <title>A highly conserved effector in Fusarium oxysporum is required for full virulence on Arabidopsis.</title>
        <authorList>
            <person name="Thatcher L.F."/>
            <person name="Gardiner D.M."/>
            <person name="Kazan K."/>
            <person name="Manners J."/>
        </authorList>
    </citation>
    <scope>NUCLEOTIDE SEQUENCE [LARGE SCALE GENOMIC DNA]</scope>
    <source>
        <strain evidence="2">Fo5176</strain>
    </source>
</reference>
<evidence type="ECO:0000256" key="1">
    <source>
        <dbReference type="SAM" id="Phobius"/>
    </source>
</evidence>
<proteinExistence type="predicted"/>
<sequence>MAKFLRLYLKISIDIRKFFCIYYFFVSLSTTSILKDFKNKKVY</sequence>
<organism evidence="2">
    <name type="scientific">Fusarium oxysporum (strain Fo5176)</name>
    <name type="common">Fusarium vascular wilt</name>
    <dbReference type="NCBI Taxonomy" id="660025"/>
    <lineage>
        <taxon>Eukaryota</taxon>
        <taxon>Fungi</taxon>
        <taxon>Dikarya</taxon>
        <taxon>Ascomycota</taxon>
        <taxon>Pezizomycotina</taxon>
        <taxon>Sordariomycetes</taxon>
        <taxon>Hypocreomycetidae</taxon>
        <taxon>Hypocreales</taxon>
        <taxon>Nectriaceae</taxon>
        <taxon>Fusarium</taxon>
        <taxon>Fusarium oxysporum species complex</taxon>
    </lineage>
</organism>
<keyword evidence="1" id="KW-1133">Transmembrane helix</keyword>
<feature type="transmembrane region" description="Helical" evidence="1">
    <location>
        <begin position="15"/>
        <end position="34"/>
    </location>
</feature>
<name>F9FDF5_FUSOF</name>
<protein>
    <submittedName>
        <fullName evidence="2">Uncharacterized protein</fullName>
    </submittedName>
</protein>
<comment type="caution">
    <text evidence="2">The sequence shown here is derived from an EMBL/GenBank/DDBJ whole genome shotgun (WGS) entry which is preliminary data.</text>
</comment>
<accession>F9FDF5</accession>
<keyword evidence="1" id="KW-0472">Membrane</keyword>
<dbReference type="AlphaFoldDB" id="F9FDF5"/>